<sequence>MGSDLRGEVAGGSVVHTAEFIVSSARLAELYECSALLRRTRVRAEEIVDEALALLTEAEGRGDDARARELREQLETARAKYCQVLNAYMVILRRINEERQEILRAQLERDQIEGLSGAA</sequence>
<reference evidence="1 2" key="1">
    <citation type="submission" date="2016-10" db="EMBL/GenBank/DDBJ databases">
        <authorList>
            <person name="de Groot N.N."/>
        </authorList>
    </citation>
    <scope>NUCLEOTIDE SEQUENCE [LARGE SCALE GENOMIC DNA]</scope>
    <source>
        <strain evidence="1 2">CGMCC 4.5681</strain>
    </source>
</reference>
<dbReference type="EMBL" id="FNFB01000014">
    <property type="protein sequence ID" value="SDK99686.1"/>
    <property type="molecule type" value="Genomic_DNA"/>
</dbReference>
<dbReference type="Proteomes" id="UP000198683">
    <property type="component" value="Unassembled WGS sequence"/>
</dbReference>
<name>A0A1G9GG88_9ACTN</name>
<keyword evidence="2" id="KW-1185">Reference proteome</keyword>
<proteinExistence type="predicted"/>
<evidence type="ECO:0000313" key="2">
    <source>
        <dbReference type="Proteomes" id="UP000198683"/>
    </source>
</evidence>
<accession>A0A1G9GG88</accession>
<evidence type="ECO:0000313" key="1">
    <source>
        <dbReference type="EMBL" id="SDK99686.1"/>
    </source>
</evidence>
<protein>
    <submittedName>
        <fullName evidence="1">Uncharacterized protein</fullName>
    </submittedName>
</protein>
<gene>
    <name evidence="1" type="ORF">SAMN05421874_11453</name>
</gene>
<dbReference type="AlphaFoldDB" id="A0A1G9GG88"/>
<organism evidence="1 2">
    <name type="scientific">Nonomuraea maritima</name>
    <dbReference type="NCBI Taxonomy" id="683260"/>
    <lineage>
        <taxon>Bacteria</taxon>
        <taxon>Bacillati</taxon>
        <taxon>Actinomycetota</taxon>
        <taxon>Actinomycetes</taxon>
        <taxon>Streptosporangiales</taxon>
        <taxon>Streptosporangiaceae</taxon>
        <taxon>Nonomuraea</taxon>
    </lineage>
</organism>
<dbReference type="STRING" id="683260.SAMN05421874_11453"/>
<dbReference type="RefSeq" id="WP_143022140.1">
    <property type="nucleotide sequence ID" value="NZ_FNFB01000014.1"/>
</dbReference>
<dbReference type="OrthoDB" id="3538697at2"/>